<proteinExistence type="inferred from homology"/>
<comment type="caution">
    <text evidence="9">The sequence shown here is derived from an EMBL/GenBank/DDBJ whole genome shotgun (WGS) entry which is preliminary data.</text>
</comment>
<reference evidence="9 10" key="1">
    <citation type="submission" date="2020-07" db="EMBL/GenBank/DDBJ databases">
        <authorList>
            <person name="Feng X."/>
        </authorList>
    </citation>
    <scope>NUCLEOTIDE SEQUENCE [LARGE SCALE GENOMIC DNA]</scope>
    <source>
        <strain evidence="9 10">JCM31066</strain>
    </source>
</reference>
<dbReference type="RefSeq" id="WP_185677113.1">
    <property type="nucleotide sequence ID" value="NZ_JACHVB010000063.1"/>
</dbReference>
<evidence type="ECO:0000256" key="3">
    <source>
        <dbReference type="ARBA" id="ARBA00022475"/>
    </source>
</evidence>
<keyword evidence="7" id="KW-0813">Transport</keyword>
<evidence type="ECO:0000256" key="1">
    <source>
        <dbReference type="ARBA" id="ARBA00004162"/>
    </source>
</evidence>
<keyword evidence="7" id="KW-0653">Protein transport</keyword>
<evidence type="ECO:0000256" key="4">
    <source>
        <dbReference type="ARBA" id="ARBA00022692"/>
    </source>
</evidence>
<keyword evidence="6 8" id="KW-0472">Membrane</keyword>
<dbReference type="Gene3D" id="3.30.420.270">
    <property type="match status" value="1"/>
</dbReference>
<dbReference type="GO" id="GO:0015031">
    <property type="term" value="P:protein transport"/>
    <property type="evidence" value="ECO:0007669"/>
    <property type="project" value="UniProtKB-KW"/>
</dbReference>
<protein>
    <submittedName>
        <fullName evidence="9">Biopolymer transporter ExbD</fullName>
    </submittedName>
</protein>
<keyword evidence="4 7" id="KW-0812">Transmembrane</keyword>
<comment type="similarity">
    <text evidence="2 7">Belongs to the ExbD/TolR family.</text>
</comment>
<sequence>MNIQKRRKKAEINIVPLIDVLIVLIFFFLMTMQFKNMDVLNITPPKMETAGKDDEVIQLMVGIDTEGKYFIDNQPVTAEELIAAFDEAAGQQQPPSVLLMADENVPFHFVTFVMDQSRKAKLTKVRMQTR</sequence>
<dbReference type="Proteomes" id="UP000546464">
    <property type="component" value="Unassembled WGS sequence"/>
</dbReference>
<dbReference type="Pfam" id="PF02472">
    <property type="entry name" value="ExbD"/>
    <property type="match status" value="1"/>
</dbReference>
<evidence type="ECO:0000256" key="6">
    <source>
        <dbReference type="ARBA" id="ARBA00023136"/>
    </source>
</evidence>
<dbReference type="InterPro" id="IPR003400">
    <property type="entry name" value="ExbD"/>
</dbReference>
<comment type="subcellular location">
    <subcellularLocation>
        <location evidence="1">Cell membrane</location>
        <topology evidence="1">Single-pass membrane protein</topology>
    </subcellularLocation>
    <subcellularLocation>
        <location evidence="7">Cell membrane</location>
        <topology evidence="7">Single-pass type II membrane protein</topology>
    </subcellularLocation>
</comment>
<keyword evidence="3" id="KW-1003">Cell membrane</keyword>
<name>A0A842HL56_9BACT</name>
<keyword evidence="10" id="KW-1185">Reference proteome</keyword>
<evidence type="ECO:0000256" key="8">
    <source>
        <dbReference type="SAM" id="Phobius"/>
    </source>
</evidence>
<accession>A0A842HL56</accession>
<organism evidence="9 10">
    <name type="scientific">Ruficoccus amylovorans</name>
    <dbReference type="NCBI Taxonomy" id="1804625"/>
    <lineage>
        <taxon>Bacteria</taxon>
        <taxon>Pseudomonadati</taxon>
        <taxon>Verrucomicrobiota</taxon>
        <taxon>Opitutia</taxon>
        <taxon>Puniceicoccales</taxon>
        <taxon>Cerasicoccaceae</taxon>
        <taxon>Ruficoccus</taxon>
    </lineage>
</organism>
<feature type="transmembrane region" description="Helical" evidence="8">
    <location>
        <begin position="12"/>
        <end position="34"/>
    </location>
</feature>
<dbReference type="PANTHER" id="PTHR30558">
    <property type="entry name" value="EXBD MEMBRANE COMPONENT OF PMF-DRIVEN MACROMOLECULE IMPORT SYSTEM"/>
    <property type="match status" value="1"/>
</dbReference>
<keyword evidence="5 8" id="KW-1133">Transmembrane helix</keyword>
<dbReference type="GO" id="GO:0022857">
    <property type="term" value="F:transmembrane transporter activity"/>
    <property type="evidence" value="ECO:0007669"/>
    <property type="project" value="InterPro"/>
</dbReference>
<evidence type="ECO:0000256" key="5">
    <source>
        <dbReference type="ARBA" id="ARBA00022989"/>
    </source>
</evidence>
<dbReference type="AlphaFoldDB" id="A0A842HL56"/>
<dbReference type="PANTHER" id="PTHR30558:SF3">
    <property type="entry name" value="BIOPOLYMER TRANSPORT PROTEIN EXBD-RELATED"/>
    <property type="match status" value="1"/>
</dbReference>
<evidence type="ECO:0000313" key="9">
    <source>
        <dbReference type="EMBL" id="MBC2596197.1"/>
    </source>
</evidence>
<dbReference type="GO" id="GO:0005886">
    <property type="term" value="C:plasma membrane"/>
    <property type="evidence" value="ECO:0007669"/>
    <property type="project" value="UniProtKB-SubCell"/>
</dbReference>
<evidence type="ECO:0000256" key="2">
    <source>
        <dbReference type="ARBA" id="ARBA00005811"/>
    </source>
</evidence>
<gene>
    <name evidence="9" type="ORF">H5P28_18160</name>
</gene>
<evidence type="ECO:0000313" key="10">
    <source>
        <dbReference type="Proteomes" id="UP000546464"/>
    </source>
</evidence>
<dbReference type="EMBL" id="JACHVB010000063">
    <property type="protein sequence ID" value="MBC2596197.1"/>
    <property type="molecule type" value="Genomic_DNA"/>
</dbReference>
<evidence type="ECO:0000256" key="7">
    <source>
        <dbReference type="RuleBase" id="RU003879"/>
    </source>
</evidence>